<reference evidence="1 2" key="1">
    <citation type="submission" date="2022-09" db="EMBL/GenBank/DDBJ databases">
        <authorList>
            <person name="Kop L."/>
        </authorList>
    </citation>
    <scope>NUCLEOTIDE SEQUENCE [LARGE SCALE GENOMIC DNA]</scope>
    <source>
        <strain evidence="1 2">347</strain>
    </source>
</reference>
<dbReference type="EMBL" id="OX336137">
    <property type="protein sequence ID" value="CAI2717411.1"/>
    <property type="molecule type" value="Genomic_DNA"/>
</dbReference>
<proteinExistence type="predicted"/>
<dbReference type="Proteomes" id="UP001157733">
    <property type="component" value="Chromosome"/>
</dbReference>
<evidence type="ECO:0000313" key="1">
    <source>
        <dbReference type="EMBL" id="CAI2717411.1"/>
    </source>
</evidence>
<accession>A0ABN8VVZ5</accession>
<gene>
    <name evidence="1" type="ORF">NSPWAT_0552</name>
</gene>
<sequence length="67" mass="7699">MEVNTIKIEIRKHHVTPGINVLDLVIDANGEKIVKQTQHKDTDRAYKQFVEEAIRIAKELAYARIEG</sequence>
<name>A0ABN8VVZ5_9BACT</name>
<evidence type="ECO:0000313" key="2">
    <source>
        <dbReference type="Proteomes" id="UP001157733"/>
    </source>
</evidence>
<keyword evidence="2" id="KW-1185">Reference proteome</keyword>
<protein>
    <submittedName>
        <fullName evidence="1">Uncharacterized protein</fullName>
    </submittedName>
</protein>
<organism evidence="1 2">
    <name type="scientific">Nitrospina watsonii</name>
    <dbReference type="NCBI Taxonomy" id="1323948"/>
    <lineage>
        <taxon>Bacteria</taxon>
        <taxon>Pseudomonadati</taxon>
        <taxon>Nitrospinota/Tectimicrobiota group</taxon>
        <taxon>Nitrospinota</taxon>
        <taxon>Nitrospinia</taxon>
        <taxon>Nitrospinales</taxon>
        <taxon>Nitrospinaceae</taxon>
        <taxon>Nitrospina</taxon>
    </lineage>
</organism>
<dbReference type="RefSeq" id="WP_282010352.1">
    <property type="nucleotide sequence ID" value="NZ_OX336137.1"/>
</dbReference>